<accession>A0ABU9YXF8</accession>
<keyword evidence="2" id="KW-0732">Signal</keyword>
<comment type="caution">
    <text evidence="3">The sequence shown here is derived from an EMBL/GenBank/DDBJ whole genome shotgun (WGS) entry which is preliminary data.</text>
</comment>
<feature type="chain" id="PRO_5047339381" evidence="2">
    <location>
        <begin position="31"/>
        <end position="486"/>
    </location>
</feature>
<keyword evidence="1 3" id="KW-0378">Hydrolase</keyword>
<sequence>MLNLSSPTLRKTIGVLFGAGMLAAASSATAAPLAAGTVGKTVANYLMSTWPNLDDYSCGTKCFSLNYDVVPATPNPKFWEYTNGVPLLGIWKLYERTGNVAYYNYVKKFVDTYVDANGVIDYSKINPATGAKTTNDPTIQDTIQPALLLFGLYEKTKDARYLKAMTRVRNTVDQIKTNSAGAFWHKPSYANEQWLDGIYMTEPFLVRYATQYANSVKAGDAATAYDIATKQIKLMHEHTFNASKNLHYHGWNGAADGVWAGLDAAKGKVPPLPTQQVSPILWSRSIAWYFVGLVDTLEYLPKTHADYNRIYSIVNYIADGLTRQQDTTTGLWWQVIDVRNNKLPSNGGYPGEQVAAQPNFLETSASALFAYGMAKGARIGLFDDGAKAVAKKAWAGVKSKIDISGSNVNIHGTVVGMSLGGTYNAYTNVDFRSNLTSGELPAPKAQCSTVPPAYTSWPIACKYVYVRDNVPQGFGAVLYAASELEF</sequence>
<dbReference type="InterPro" id="IPR012341">
    <property type="entry name" value="6hp_glycosidase-like_sf"/>
</dbReference>
<dbReference type="InterPro" id="IPR008928">
    <property type="entry name" value="6-hairpin_glycosidase_sf"/>
</dbReference>
<dbReference type="PANTHER" id="PTHR33886:SF8">
    <property type="entry name" value="UNSATURATED RHAMNOGALACTURONAN HYDROLASE (EUROFUNG)"/>
    <property type="match status" value="1"/>
</dbReference>
<dbReference type="EMBL" id="JBDIVE010000003">
    <property type="protein sequence ID" value="MEN3068386.1"/>
    <property type="molecule type" value="Genomic_DNA"/>
</dbReference>
<dbReference type="RefSeq" id="WP_345919155.1">
    <property type="nucleotide sequence ID" value="NZ_JBDIVE010000003.1"/>
</dbReference>
<keyword evidence="4" id="KW-1185">Reference proteome</keyword>
<evidence type="ECO:0000313" key="4">
    <source>
        <dbReference type="Proteomes" id="UP001410394"/>
    </source>
</evidence>
<proteinExistence type="predicted"/>
<dbReference type="Gene3D" id="1.50.10.10">
    <property type="match status" value="1"/>
</dbReference>
<gene>
    <name evidence="3" type="ORF">ABDB84_07835</name>
</gene>
<evidence type="ECO:0000256" key="2">
    <source>
        <dbReference type="SAM" id="SignalP"/>
    </source>
</evidence>
<dbReference type="InterPro" id="IPR052043">
    <property type="entry name" value="PolySaccharide_Degr_Enz"/>
</dbReference>
<protein>
    <submittedName>
        <fullName evidence="3">Glycoside hydrolase family 88 protein</fullName>
    </submittedName>
</protein>
<feature type="signal peptide" evidence="2">
    <location>
        <begin position="1"/>
        <end position="30"/>
    </location>
</feature>
<dbReference type="PANTHER" id="PTHR33886">
    <property type="entry name" value="UNSATURATED RHAMNOGALACTURONAN HYDROLASE (EUROFUNG)"/>
    <property type="match status" value="1"/>
</dbReference>
<evidence type="ECO:0000256" key="1">
    <source>
        <dbReference type="ARBA" id="ARBA00022801"/>
    </source>
</evidence>
<dbReference type="Pfam" id="PF07470">
    <property type="entry name" value="Glyco_hydro_88"/>
    <property type="match status" value="1"/>
</dbReference>
<dbReference type="GO" id="GO:0016787">
    <property type="term" value="F:hydrolase activity"/>
    <property type="evidence" value="ECO:0007669"/>
    <property type="project" value="UniProtKB-KW"/>
</dbReference>
<reference evidence="3 4" key="1">
    <citation type="journal article" date="2018" name="Int. J. Syst. Evol. Microbiol.">
        <title>Uliginosibacterium sediminicola sp. nov., isolated from freshwater sediment.</title>
        <authorList>
            <person name="Hwang W.M."/>
            <person name="Kim S.M."/>
            <person name="Kang K."/>
            <person name="Ahn T.Y."/>
        </authorList>
    </citation>
    <scope>NUCLEOTIDE SEQUENCE [LARGE SCALE GENOMIC DNA]</scope>
    <source>
        <strain evidence="3 4">M1-21</strain>
    </source>
</reference>
<name>A0ABU9YXF8_9RHOO</name>
<dbReference type="Proteomes" id="UP001410394">
    <property type="component" value="Unassembled WGS sequence"/>
</dbReference>
<dbReference type="SUPFAM" id="SSF48208">
    <property type="entry name" value="Six-hairpin glycosidases"/>
    <property type="match status" value="1"/>
</dbReference>
<organism evidence="3 4">
    <name type="scientific">Uliginosibacterium sediminicola</name>
    <dbReference type="NCBI Taxonomy" id="2024550"/>
    <lineage>
        <taxon>Bacteria</taxon>
        <taxon>Pseudomonadati</taxon>
        <taxon>Pseudomonadota</taxon>
        <taxon>Betaproteobacteria</taxon>
        <taxon>Rhodocyclales</taxon>
        <taxon>Zoogloeaceae</taxon>
        <taxon>Uliginosibacterium</taxon>
    </lineage>
</organism>
<evidence type="ECO:0000313" key="3">
    <source>
        <dbReference type="EMBL" id="MEN3068386.1"/>
    </source>
</evidence>
<dbReference type="InterPro" id="IPR010905">
    <property type="entry name" value="Glyco_hydro_88"/>
</dbReference>